<dbReference type="InterPro" id="IPR010982">
    <property type="entry name" value="Lambda_DNA-bd_dom_sf"/>
</dbReference>
<reference evidence="2 3" key="1">
    <citation type="submission" date="2019-07" db="EMBL/GenBank/DDBJ databases">
        <title>The draft genome sequence of Aquimarina algiphila M91.</title>
        <authorList>
            <person name="Meng X."/>
        </authorList>
    </citation>
    <scope>NUCLEOTIDE SEQUENCE [LARGE SCALE GENOMIC DNA]</scope>
    <source>
        <strain evidence="2 3">M91</strain>
    </source>
</reference>
<feature type="domain" description="HTH cro/C1-type" evidence="1">
    <location>
        <begin position="9"/>
        <end position="63"/>
    </location>
</feature>
<dbReference type="SUPFAM" id="SSF47413">
    <property type="entry name" value="lambda repressor-like DNA-binding domains"/>
    <property type="match status" value="1"/>
</dbReference>
<dbReference type="PROSITE" id="PS50943">
    <property type="entry name" value="HTH_CROC1"/>
    <property type="match status" value="1"/>
</dbReference>
<name>A0A554VC67_9FLAO</name>
<organism evidence="2 3">
    <name type="scientific">Aquimarina algiphila</name>
    <dbReference type="NCBI Taxonomy" id="2047982"/>
    <lineage>
        <taxon>Bacteria</taxon>
        <taxon>Pseudomonadati</taxon>
        <taxon>Bacteroidota</taxon>
        <taxon>Flavobacteriia</taxon>
        <taxon>Flavobacteriales</taxon>
        <taxon>Flavobacteriaceae</taxon>
        <taxon>Aquimarina</taxon>
    </lineage>
</organism>
<protein>
    <submittedName>
        <fullName evidence="2">Helix-turn-helix transcriptional regulator</fullName>
    </submittedName>
</protein>
<evidence type="ECO:0000313" key="2">
    <source>
        <dbReference type="EMBL" id="TSE04250.1"/>
    </source>
</evidence>
<proteinExistence type="predicted"/>
<comment type="caution">
    <text evidence="2">The sequence shown here is derived from an EMBL/GenBank/DDBJ whole genome shotgun (WGS) entry which is preliminary data.</text>
</comment>
<dbReference type="OrthoDB" id="4762426at2"/>
<evidence type="ECO:0000259" key="1">
    <source>
        <dbReference type="PROSITE" id="PS50943"/>
    </source>
</evidence>
<dbReference type="Proteomes" id="UP000318833">
    <property type="component" value="Unassembled WGS sequence"/>
</dbReference>
<dbReference type="Pfam" id="PF12844">
    <property type="entry name" value="HTH_19"/>
    <property type="match status" value="1"/>
</dbReference>
<accession>A0A554VC67</accession>
<dbReference type="InterPro" id="IPR001387">
    <property type="entry name" value="Cro/C1-type_HTH"/>
</dbReference>
<dbReference type="AlphaFoldDB" id="A0A554VC67"/>
<evidence type="ECO:0000313" key="3">
    <source>
        <dbReference type="Proteomes" id="UP000318833"/>
    </source>
</evidence>
<dbReference type="CDD" id="cd00093">
    <property type="entry name" value="HTH_XRE"/>
    <property type="match status" value="1"/>
</dbReference>
<dbReference type="SMART" id="SM00530">
    <property type="entry name" value="HTH_XRE"/>
    <property type="match status" value="1"/>
</dbReference>
<sequence length="101" mass="11912">MKETFGEYIRLLRTEKGLTLTQLAAQLDLDSANLSKIENGKRDFDEKRLDRLAMVFELNPKELHNEYISDRLAKQIYEMNCSTEILKVAEEKAEYRRTLKK</sequence>
<dbReference type="EMBL" id="VLNR01000085">
    <property type="protein sequence ID" value="TSE04250.1"/>
    <property type="molecule type" value="Genomic_DNA"/>
</dbReference>
<keyword evidence="3" id="KW-1185">Reference proteome</keyword>
<dbReference type="RefSeq" id="WP_109436148.1">
    <property type="nucleotide sequence ID" value="NZ_CANLVC010000009.1"/>
</dbReference>
<dbReference type="GO" id="GO:0003677">
    <property type="term" value="F:DNA binding"/>
    <property type="evidence" value="ECO:0007669"/>
    <property type="project" value="InterPro"/>
</dbReference>
<dbReference type="Gene3D" id="1.10.260.40">
    <property type="entry name" value="lambda repressor-like DNA-binding domains"/>
    <property type="match status" value="1"/>
</dbReference>
<gene>
    <name evidence="2" type="ORF">FOF46_27030</name>
</gene>